<evidence type="ECO:0000313" key="10">
    <source>
        <dbReference type="Proteomes" id="UP000612585"/>
    </source>
</evidence>
<dbReference type="RefSeq" id="WP_239151860.1">
    <property type="nucleotide sequence ID" value="NZ_BOPG01000033.1"/>
</dbReference>
<dbReference type="InterPro" id="IPR033462">
    <property type="entry name" value="Cache_3-Cache_2"/>
</dbReference>
<evidence type="ECO:0000313" key="9">
    <source>
        <dbReference type="EMBL" id="GIJ57773.1"/>
    </source>
</evidence>
<dbReference type="SMART" id="SM00304">
    <property type="entry name" value="HAMP"/>
    <property type="match status" value="2"/>
</dbReference>
<feature type="transmembrane region" description="Helical" evidence="6">
    <location>
        <begin position="349"/>
        <end position="372"/>
    </location>
</feature>
<dbReference type="PROSITE" id="PS50111">
    <property type="entry name" value="CHEMOTAXIS_TRANSDUC_2"/>
    <property type="match status" value="1"/>
</dbReference>
<dbReference type="Gene3D" id="3.30.450.20">
    <property type="entry name" value="PAS domain"/>
    <property type="match status" value="1"/>
</dbReference>
<evidence type="ECO:0000256" key="6">
    <source>
        <dbReference type="SAM" id="Phobius"/>
    </source>
</evidence>
<dbReference type="Proteomes" id="UP000612585">
    <property type="component" value="Unassembled WGS sequence"/>
</dbReference>
<keyword evidence="1 6" id="KW-0812">Transmembrane</keyword>
<evidence type="ECO:0000256" key="4">
    <source>
        <dbReference type="ARBA" id="ARBA00029447"/>
    </source>
</evidence>
<dbReference type="PROSITE" id="PS50885">
    <property type="entry name" value="HAMP"/>
    <property type="match status" value="1"/>
</dbReference>
<dbReference type="Pfam" id="PF00672">
    <property type="entry name" value="HAMP"/>
    <property type="match status" value="1"/>
</dbReference>
<evidence type="ECO:0000256" key="1">
    <source>
        <dbReference type="ARBA" id="ARBA00022692"/>
    </source>
</evidence>
<dbReference type="PANTHER" id="PTHR32089:SF112">
    <property type="entry name" value="LYSOZYME-LIKE PROTEIN-RELATED"/>
    <property type="match status" value="1"/>
</dbReference>
<accession>A0A8J3ZAJ0</accession>
<dbReference type="SMART" id="SM00283">
    <property type="entry name" value="MA"/>
    <property type="match status" value="1"/>
</dbReference>
<evidence type="ECO:0008006" key="11">
    <source>
        <dbReference type="Google" id="ProtNLM"/>
    </source>
</evidence>
<dbReference type="Gene3D" id="1.10.287.950">
    <property type="entry name" value="Methyl-accepting chemotaxis protein"/>
    <property type="match status" value="1"/>
</dbReference>
<dbReference type="InterPro" id="IPR004089">
    <property type="entry name" value="MCPsignal_dom"/>
</dbReference>
<gene>
    <name evidence="9" type="ORF">Vau01_052890</name>
</gene>
<dbReference type="InterPro" id="IPR029151">
    <property type="entry name" value="Sensor-like_sf"/>
</dbReference>
<organism evidence="9 10">
    <name type="scientific">Virgisporangium aurantiacum</name>
    <dbReference type="NCBI Taxonomy" id="175570"/>
    <lineage>
        <taxon>Bacteria</taxon>
        <taxon>Bacillati</taxon>
        <taxon>Actinomycetota</taxon>
        <taxon>Actinomycetes</taxon>
        <taxon>Micromonosporales</taxon>
        <taxon>Micromonosporaceae</taxon>
        <taxon>Virgisporangium</taxon>
    </lineage>
</organism>
<sequence>MTAVILFAVGAVQTARFSSDARDQVDKLSAADQGHVAEGVSRLAAGVGDGVQASVNRAQQVAISELGQRGGLQFSGQPVTWQATNQLTQQVTTVTLPRALVGGTWLGQNRDLKVATPFVDDVRAMVGGTVTLFQRINAAGDLLRVATNVPNKAGLRGIGTYIPAVTADGQPNAVAAAIRDGKSYRGVALVVDTWYIAGYDPVKDASGTVVGAIYFGVPQAEAIAGLIKTIAETKVGTNGSVTVYSTAAADRGRIIAAGATSEVGQTRLDATDANGAKYVDQITTEAPKLATGATYRATYKLPGLTGATAAKSPVTVTYYAPYKWAIVTQAYGPDIDALTAALDEGRTDMLTTFAVAALVLAVLIGSVAWFWANRLSGRLAGLTGALARVAHRDLTATVPADGNDEVAGMGAALNTAVGELRGMLGEISATATEVSTSAEQVATIGRELETAAATAASKAEGVAASARDVSHNVKTVSTGSGEMAASIREISQNAHEAASVAHDSVRLAQQATQVMGRLGESSLQIADVVKVISSIAEQTNLLALNATIEAARAGESGKGFAVVAGEVKDLAQQTARATGDVTDRVAAIRTDTESAVQAIGAITDAIDRVNDFQRAIAAAVEEQTATTEEMRRNVTNASHSSTDIAANIDTVTESMAHAQHAVESSRAAADRLNTNAHTLTDLVARFQR</sequence>
<name>A0A8J3ZAJ0_9ACTN</name>
<reference evidence="9" key="1">
    <citation type="submission" date="2021-01" db="EMBL/GenBank/DDBJ databases">
        <title>Whole genome shotgun sequence of Virgisporangium aurantiacum NBRC 16421.</title>
        <authorList>
            <person name="Komaki H."/>
            <person name="Tamura T."/>
        </authorList>
    </citation>
    <scope>NUCLEOTIDE SEQUENCE</scope>
    <source>
        <strain evidence="9">NBRC 16421</strain>
    </source>
</reference>
<dbReference type="Pfam" id="PF00015">
    <property type="entry name" value="MCPsignal"/>
    <property type="match status" value="1"/>
</dbReference>
<evidence type="ECO:0000256" key="5">
    <source>
        <dbReference type="PROSITE-ProRule" id="PRU00284"/>
    </source>
</evidence>
<dbReference type="SUPFAM" id="SSF103190">
    <property type="entry name" value="Sensory domain-like"/>
    <property type="match status" value="1"/>
</dbReference>
<evidence type="ECO:0000256" key="3">
    <source>
        <dbReference type="ARBA" id="ARBA00023224"/>
    </source>
</evidence>
<proteinExistence type="inferred from homology"/>
<dbReference type="Pfam" id="PF17201">
    <property type="entry name" value="Cache_3-Cache_2"/>
    <property type="match status" value="1"/>
</dbReference>
<dbReference type="PANTHER" id="PTHR32089">
    <property type="entry name" value="METHYL-ACCEPTING CHEMOTAXIS PROTEIN MCPB"/>
    <property type="match status" value="1"/>
</dbReference>
<keyword evidence="2 6" id="KW-1133">Transmembrane helix</keyword>
<keyword evidence="6" id="KW-0472">Membrane</keyword>
<feature type="domain" description="HAMP" evidence="8">
    <location>
        <begin position="373"/>
        <end position="425"/>
    </location>
</feature>
<comment type="caution">
    <text evidence="9">The sequence shown here is derived from an EMBL/GenBank/DDBJ whole genome shotgun (WGS) entry which is preliminary data.</text>
</comment>
<dbReference type="AlphaFoldDB" id="A0A8J3ZAJ0"/>
<protein>
    <recommendedName>
        <fullName evidence="11">Methyl-accepting chemotaxis protein</fullName>
    </recommendedName>
</protein>
<dbReference type="SUPFAM" id="SSF58104">
    <property type="entry name" value="Methyl-accepting chemotaxis protein (MCP) signaling domain"/>
    <property type="match status" value="1"/>
</dbReference>
<keyword evidence="10" id="KW-1185">Reference proteome</keyword>
<evidence type="ECO:0000256" key="2">
    <source>
        <dbReference type="ARBA" id="ARBA00022989"/>
    </source>
</evidence>
<feature type="domain" description="Methyl-accepting transducer" evidence="7">
    <location>
        <begin position="430"/>
        <end position="659"/>
    </location>
</feature>
<dbReference type="CDD" id="cd06225">
    <property type="entry name" value="HAMP"/>
    <property type="match status" value="1"/>
</dbReference>
<evidence type="ECO:0000259" key="7">
    <source>
        <dbReference type="PROSITE" id="PS50111"/>
    </source>
</evidence>
<comment type="similarity">
    <text evidence="4">Belongs to the methyl-accepting chemotaxis (MCP) protein family.</text>
</comment>
<keyword evidence="3 5" id="KW-0807">Transducer</keyword>
<evidence type="ECO:0000259" key="8">
    <source>
        <dbReference type="PROSITE" id="PS50885"/>
    </source>
</evidence>
<dbReference type="InterPro" id="IPR003660">
    <property type="entry name" value="HAMP_dom"/>
</dbReference>
<dbReference type="GO" id="GO:0007165">
    <property type="term" value="P:signal transduction"/>
    <property type="evidence" value="ECO:0007669"/>
    <property type="project" value="UniProtKB-KW"/>
</dbReference>
<dbReference type="EMBL" id="BOPG01000033">
    <property type="protein sequence ID" value="GIJ57773.1"/>
    <property type="molecule type" value="Genomic_DNA"/>
</dbReference>
<dbReference type="GO" id="GO:0016020">
    <property type="term" value="C:membrane"/>
    <property type="evidence" value="ECO:0007669"/>
    <property type="project" value="InterPro"/>
</dbReference>